<keyword evidence="7" id="KW-1185">Reference proteome</keyword>
<evidence type="ECO:0000256" key="3">
    <source>
        <dbReference type="ARBA" id="ARBA00023163"/>
    </source>
</evidence>
<dbReference type="PANTHER" id="PTHR24567:SF74">
    <property type="entry name" value="HTH-TYPE TRANSCRIPTIONAL REGULATOR ARCR"/>
    <property type="match status" value="1"/>
</dbReference>
<dbReference type="SUPFAM" id="SSF46785">
    <property type="entry name" value="Winged helix' DNA-binding domain"/>
    <property type="match status" value="1"/>
</dbReference>
<evidence type="ECO:0000256" key="2">
    <source>
        <dbReference type="ARBA" id="ARBA00023125"/>
    </source>
</evidence>
<dbReference type="PANTHER" id="PTHR24567">
    <property type="entry name" value="CRP FAMILY TRANSCRIPTIONAL REGULATORY PROTEIN"/>
    <property type="match status" value="1"/>
</dbReference>
<evidence type="ECO:0000313" key="6">
    <source>
        <dbReference type="EMBL" id="WLI73433.1"/>
    </source>
</evidence>
<evidence type="ECO:0000259" key="4">
    <source>
        <dbReference type="PROSITE" id="PS50042"/>
    </source>
</evidence>
<feature type="domain" description="Cyclic nucleotide-binding" evidence="4">
    <location>
        <begin position="1"/>
        <end position="73"/>
    </location>
</feature>
<dbReference type="EMBL" id="CP131913">
    <property type="protein sequence ID" value="WLI73433.1"/>
    <property type="molecule type" value="Genomic_DNA"/>
</dbReference>
<dbReference type="Pfam" id="PF00027">
    <property type="entry name" value="cNMP_binding"/>
    <property type="match status" value="1"/>
</dbReference>
<dbReference type="InterPro" id="IPR012318">
    <property type="entry name" value="HTH_CRP"/>
</dbReference>
<dbReference type="PRINTS" id="PR00034">
    <property type="entry name" value="HTHCRP"/>
</dbReference>
<dbReference type="Gene3D" id="1.10.10.10">
    <property type="entry name" value="Winged helix-like DNA-binding domain superfamily/Winged helix DNA-binding domain"/>
    <property type="match status" value="1"/>
</dbReference>
<dbReference type="InterPro" id="IPR014710">
    <property type="entry name" value="RmlC-like_jellyroll"/>
</dbReference>
<dbReference type="PROSITE" id="PS50042">
    <property type="entry name" value="CNMP_BINDING_3"/>
    <property type="match status" value="1"/>
</dbReference>
<gene>
    <name evidence="6" type="ORF">B6N23_00300</name>
</gene>
<dbReference type="SMART" id="SM00419">
    <property type="entry name" value="HTH_CRP"/>
    <property type="match status" value="1"/>
</dbReference>
<keyword evidence="3" id="KW-0804">Transcription</keyword>
<dbReference type="InterPro" id="IPR000595">
    <property type="entry name" value="cNMP-bd_dom"/>
</dbReference>
<feature type="domain" description="HTH crp-type" evidence="5">
    <location>
        <begin position="135"/>
        <end position="206"/>
    </location>
</feature>
<reference evidence="6 7" key="1">
    <citation type="submission" date="2023-08" db="EMBL/GenBank/DDBJ databases">
        <title>Transcriptome Analysis of Halomonas alkalicola CICC 11012s to Identify the Genes Involved in Alkaline Tolerances.</title>
        <authorList>
            <person name="Zhai L."/>
        </authorList>
    </citation>
    <scope>NUCLEOTIDE SEQUENCE [LARGE SCALE GENOMIC DNA]</scope>
    <source>
        <strain evidence="6 7">CICC 11012s</strain>
    </source>
</reference>
<dbReference type="RefSeq" id="WP_305501098.1">
    <property type="nucleotide sequence ID" value="NZ_CP131913.1"/>
</dbReference>
<evidence type="ECO:0000313" key="7">
    <source>
        <dbReference type="Proteomes" id="UP001235344"/>
    </source>
</evidence>
<dbReference type="InterPro" id="IPR050397">
    <property type="entry name" value="Env_Response_Regulators"/>
</dbReference>
<dbReference type="CDD" id="cd00038">
    <property type="entry name" value="CAP_ED"/>
    <property type="match status" value="1"/>
</dbReference>
<dbReference type="Proteomes" id="UP001235344">
    <property type="component" value="Chromosome"/>
</dbReference>
<dbReference type="Gene3D" id="2.60.120.10">
    <property type="entry name" value="Jelly Rolls"/>
    <property type="match status" value="1"/>
</dbReference>
<dbReference type="PROSITE" id="PS51063">
    <property type="entry name" value="HTH_CRP_2"/>
    <property type="match status" value="1"/>
</dbReference>
<accession>A0ABY9H4V9</accession>
<dbReference type="InterPro" id="IPR036390">
    <property type="entry name" value="WH_DNA-bd_sf"/>
</dbReference>
<proteinExistence type="predicted"/>
<sequence>MSDLPSGDVASLLEASKVLVLGSREWLFHKDEAADWLYIVIDGALRLARSTGDNRFVTIRCIGRGDCLGELSLASPECTHLFSGETLCPSRILAIPTACCRDVLERQPRCHAQLMSRLALSLTEHLVDMALLAQANAMTRVIDYLLRQVPSGSTNFPLAISLPLPKRWLANQLGMAPETLSRLLAKLRDTGAIDGYGQKLIIRDPEILNNMLTNAEL</sequence>
<evidence type="ECO:0000259" key="5">
    <source>
        <dbReference type="PROSITE" id="PS51063"/>
    </source>
</evidence>
<keyword evidence="1" id="KW-0805">Transcription regulation</keyword>
<dbReference type="Pfam" id="PF13545">
    <property type="entry name" value="HTH_Crp_2"/>
    <property type="match status" value="1"/>
</dbReference>
<name>A0ABY9H4V9_9GAMM</name>
<dbReference type="InterPro" id="IPR018490">
    <property type="entry name" value="cNMP-bd_dom_sf"/>
</dbReference>
<dbReference type="InterPro" id="IPR036388">
    <property type="entry name" value="WH-like_DNA-bd_sf"/>
</dbReference>
<protein>
    <submittedName>
        <fullName evidence="6">Crp/Fnr family transcriptional regulator</fullName>
    </submittedName>
</protein>
<dbReference type="SUPFAM" id="SSF51206">
    <property type="entry name" value="cAMP-binding domain-like"/>
    <property type="match status" value="1"/>
</dbReference>
<organism evidence="6 7">
    <name type="scientific">Halomonas alkalicola</name>
    <dbReference type="NCBI Taxonomy" id="1930622"/>
    <lineage>
        <taxon>Bacteria</taxon>
        <taxon>Pseudomonadati</taxon>
        <taxon>Pseudomonadota</taxon>
        <taxon>Gammaproteobacteria</taxon>
        <taxon>Oceanospirillales</taxon>
        <taxon>Halomonadaceae</taxon>
        <taxon>Halomonas</taxon>
    </lineage>
</organism>
<evidence type="ECO:0000256" key="1">
    <source>
        <dbReference type="ARBA" id="ARBA00023015"/>
    </source>
</evidence>
<keyword evidence="2" id="KW-0238">DNA-binding</keyword>
<dbReference type="SMART" id="SM00100">
    <property type="entry name" value="cNMP"/>
    <property type="match status" value="1"/>
</dbReference>